<dbReference type="SUPFAM" id="SSF75005">
    <property type="entry name" value="Arabinanase/levansucrase/invertase"/>
    <property type="match status" value="1"/>
</dbReference>
<dbReference type="PROSITE" id="PS51318">
    <property type="entry name" value="TAT"/>
    <property type="match status" value="1"/>
</dbReference>
<dbReference type="EMBL" id="RSEB01000005">
    <property type="protein sequence ID" value="RRR97516.1"/>
    <property type="molecule type" value="Genomic_DNA"/>
</dbReference>
<dbReference type="SUPFAM" id="SSF49899">
    <property type="entry name" value="Concanavalin A-like lectins/glucanases"/>
    <property type="match status" value="1"/>
</dbReference>
<accession>A0A426UUI3</accession>
<dbReference type="Pfam" id="PF00251">
    <property type="entry name" value="Glyco_hydro_32N"/>
    <property type="match status" value="1"/>
</dbReference>
<evidence type="ECO:0000313" key="8">
    <source>
        <dbReference type="EMBL" id="RRR97516.1"/>
    </source>
</evidence>
<dbReference type="Proteomes" id="UP000277256">
    <property type="component" value="Unassembled WGS sequence"/>
</dbReference>
<feature type="domain" description="Glycosyl hydrolase family 32 N-terminal" evidence="6">
    <location>
        <begin position="38"/>
        <end position="339"/>
    </location>
</feature>
<dbReference type="SMART" id="SM00640">
    <property type="entry name" value="Glyco_32"/>
    <property type="match status" value="1"/>
</dbReference>
<keyword evidence="9" id="KW-1185">Reference proteome</keyword>
<keyword evidence="3 4" id="KW-0326">Glycosidase</keyword>
<dbReference type="InterPro" id="IPR006311">
    <property type="entry name" value="TAT_signal"/>
</dbReference>
<dbReference type="Gene3D" id="2.115.10.20">
    <property type="entry name" value="Glycosyl hydrolase domain, family 43"/>
    <property type="match status" value="1"/>
</dbReference>
<dbReference type="CDD" id="cd18622">
    <property type="entry name" value="GH32_Inu-like"/>
    <property type="match status" value="1"/>
</dbReference>
<dbReference type="OrthoDB" id="9776657at2"/>
<dbReference type="GO" id="GO:0005987">
    <property type="term" value="P:sucrose catabolic process"/>
    <property type="evidence" value="ECO:0007669"/>
    <property type="project" value="TreeGrafter"/>
</dbReference>
<dbReference type="Gene3D" id="2.60.120.560">
    <property type="entry name" value="Exo-inulinase, domain 1"/>
    <property type="match status" value="1"/>
</dbReference>
<keyword evidence="5" id="KW-0732">Signal</keyword>
<feature type="chain" id="PRO_5018992853" evidence="5">
    <location>
        <begin position="29"/>
        <end position="510"/>
    </location>
</feature>
<evidence type="ECO:0000259" key="6">
    <source>
        <dbReference type="Pfam" id="PF00251"/>
    </source>
</evidence>
<dbReference type="AlphaFoldDB" id="A0A426UUI3"/>
<comment type="similarity">
    <text evidence="1 4">Belongs to the glycosyl hydrolase 32 family.</text>
</comment>
<name>A0A426UUI3_9ACTN</name>
<dbReference type="InterPro" id="IPR023296">
    <property type="entry name" value="Glyco_hydro_beta-prop_sf"/>
</dbReference>
<dbReference type="InterPro" id="IPR013320">
    <property type="entry name" value="ConA-like_dom_sf"/>
</dbReference>
<dbReference type="GO" id="GO:0005737">
    <property type="term" value="C:cytoplasm"/>
    <property type="evidence" value="ECO:0007669"/>
    <property type="project" value="TreeGrafter"/>
</dbReference>
<evidence type="ECO:0000259" key="7">
    <source>
        <dbReference type="Pfam" id="PF08244"/>
    </source>
</evidence>
<dbReference type="InterPro" id="IPR013148">
    <property type="entry name" value="Glyco_hydro_32_N"/>
</dbReference>
<feature type="signal peptide" evidence="5">
    <location>
        <begin position="1"/>
        <end position="28"/>
    </location>
</feature>
<dbReference type="GO" id="GO:0004575">
    <property type="term" value="F:sucrose alpha-glucosidase activity"/>
    <property type="evidence" value="ECO:0007669"/>
    <property type="project" value="TreeGrafter"/>
</dbReference>
<comment type="caution">
    <text evidence="8">The sequence shown here is derived from an EMBL/GenBank/DDBJ whole genome shotgun (WGS) entry which is preliminary data.</text>
</comment>
<keyword evidence="2 4" id="KW-0378">Hydrolase</keyword>
<evidence type="ECO:0000313" key="9">
    <source>
        <dbReference type="Proteomes" id="UP000277256"/>
    </source>
</evidence>
<dbReference type="PANTHER" id="PTHR42800">
    <property type="entry name" value="EXOINULINASE INUD (AFU_ORTHOLOGUE AFUA_5G00480)"/>
    <property type="match status" value="1"/>
</dbReference>
<feature type="domain" description="Glycosyl hydrolase family 32 C-terminal" evidence="7">
    <location>
        <begin position="378"/>
        <end position="505"/>
    </location>
</feature>
<dbReference type="InterPro" id="IPR001362">
    <property type="entry name" value="Glyco_hydro_32"/>
</dbReference>
<dbReference type="PANTHER" id="PTHR42800:SF1">
    <property type="entry name" value="EXOINULINASE INUD (AFU_ORTHOLOGUE AFUA_5G00480)"/>
    <property type="match status" value="1"/>
</dbReference>
<sequence length="510" mass="56361">MLRTSRRNLFQAAGIGAAAGLIGLPAAAQSASYRPVYHFSVPDHWKNDPQRPIYVNGRTHYYYLYNKDYPAMGTGTSWRLAATDDDVAFEDLGTAIPKESNPNGSIWSGCMVVDEANTAGSGAGAIIAVATQEDRFATAPHRQAQFLFHSTDGGRTFARHEPAVLPNPGVVDFRDPKIVWDAARSQWVMALAENDKIGFYTCTDLKSWKYTEGFIRGGMGVFECPDLFWIESATGPGRWVLGASANTKGSGGPATYAYWTGQWNGTTFVPDRPEPKWLDHGWDWYGAVTWERRTGGQVDPRTRLAIGWMNHWDYPFTTPSWEADGFNGADSIVREVKLHWYSATECALLSAPVRTLGERASRRVELGDVAVDGVLPLDYRGRAYEVRTRVTWGSLANAGFQLRLSPDGARHVDAGVYPAGGYAYLNRGYTGSPDTTGRWRESRTPFDAARRSVDLRILVDNLSAEVFLNDGRYAHTSLVFPEPGDDRLALYTDGGPAVFNDLVITEFDPV</sequence>
<organism evidence="8 9">
    <name type="scientific">Glycomyces terrestris</name>
    <dbReference type="NCBI Taxonomy" id="2493553"/>
    <lineage>
        <taxon>Bacteria</taxon>
        <taxon>Bacillati</taxon>
        <taxon>Actinomycetota</taxon>
        <taxon>Actinomycetes</taxon>
        <taxon>Glycomycetales</taxon>
        <taxon>Glycomycetaceae</taxon>
        <taxon>Glycomyces</taxon>
    </lineage>
</organism>
<evidence type="ECO:0000256" key="3">
    <source>
        <dbReference type="ARBA" id="ARBA00023295"/>
    </source>
</evidence>
<reference evidence="8 9" key="1">
    <citation type="submission" date="2018-12" db="EMBL/GenBank/DDBJ databases">
        <title>Glycomyces sp. YIM 121974 draft genome.</title>
        <authorList>
            <person name="Li Q."/>
        </authorList>
    </citation>
    <scope>NUCLEOTIDE SEQUENCE [LARGE SCALE GENOMIC DNA]</scope>
    <source>
        <strain evidence="8 9">YIM 121974</strain>
    </source>
</reference>
<evidence type="ECO:0000256" key="4">
    <source>
        <dbReference type="RuleBase" id="RU362110"/>
    </source>
</evidence>
<evidence type="ECO:0000256" key="5">
    <source>
        <dbReference type="SAM" id="SignalP"/>
    </source>
</evidence>
<proteinExistence type="inferred from homology"/>
<protein>
    <submittedName>
        <fullName evidence="8">Glycoside hydrolase family 32 protein</fullName>
    </submittedName>
</protein>
<dbReference type="RefSeq" id="WP_125249313.1">
    <property type="nucleotide sequence ID" value="NZ_RSEB01000005.1"/>
</dbReference>
<evidence type="ECO:0000256" key="2">
    <source>
        <dbReference type="ARBA" id="ARBA00022801"/>
    </source>
</evidence>
<gene>
    <name evidence="8" type="ORF">EIW28_19150</name>
</gene>
<evidence type="ECO:0000256" key="1">
    <source>
        <dbReference type="ARBA" id="ARBA00009902"/>
    </source>
</evidence>
<dbReference type="InterPro" id="IPR013189">
    <property type="entry name" value="Glyco_hydro_32_C"/>
</dbReference>
<dbReference type="Pfam" id="PF08244">
    <property type="entry name" value="Glyco_hydro_32C"/>
    <property type="match status" value="1"/>
</dbReference>